<evidence type="ECO:0000256" key="1">
    <source>
        <dbReference type="SAM" id="MobiDB-lite"/>
    </source>
</evidence>
<dbReference type="Proteomes" id="UP001203852">
    <property type="component" value="Unassembled WGS sequence"/>
</dbReference>
<proteinExistence type="predicted"/>
<feature type="compositionally biased region" description="Low complexity" evidence="1">
    <location>
        <begin position="585"/>
        <end position="597"/>
    </location>
</feature>
<keyword evidence="3" id="KW-1185">Reference proteome</keyword>
<feature type="region of interest" description="Disordered" evidence="1">
    <location>
        <begin position="1"/>
        <end position="153"/>
    </location>
</feature>
<organism evidence="2 3">
    <name type="scientific">Exophiala viscosa</name>
    <dbReference type="NCBI Taxonomy" id="2486360"/>
    <lineage>
        <taxon>Eukaryota</taxon>
        <taxon>Fungi</taxon>
        <taxon>Dikarya</taxon>
        <taxon>Ascomycota</taxon>
        <taxon>Pezizomycotina</taxon>
        <taxon>Eurotiomycetes</taxon>
        <taxon>Chaetothyriomycetidae</taxon>
        <taxon>Chaetothyriales</taxon>
        <taxon>Herpotrichiellaceae</taxon>
        <taxon>Exophiala</taxon>
    </lineage>
</organism>
<dbReference type="PANTHER" id="PTHR37540:SF5">
    <property type="entry name" value="TRANSCRIPTION FACTOR DOMAIN-CONTAINING PROTEIN"/>
    <property type="match status" value="1"/>
</dbReference>
<accession>A0AAN6IH07</accession>
<dbReference type="PANTHER" id="PTHR37540">
    <property type="entry name" value="TRANSCRIPTION FACTOR (ACR-2), PUTATIVE-RELATED-RELATED"/>
    <property type="match status" value="1"/>
</dbReference>
<dbReference type="InterPro" id="IPR021858">
    <property type="entry name" value="Fun_TF"/>
</dbReference>
<comment type="caution">
    <text evidence="2">The sequence shown here is derived from an EMBL/GenBank/DDBJ whole genome shotgun (WGS) entry which is preliminary data.</text>
</comment>
<feature type="compositionally biased region" description="Basic and acidic residues" evidence="1">
    <location>
        <begin position="138"/>
        <end position="153"/>
    </location>
</feature>
<evidence type="ECO:0008006" key="4">
    <source>
        <dbReference type="Google" id="ProtNLM"/>
    </source>
</evidence>
<evidence type="ECO:0000313" key="2">
    <source>
        <dbReference type="EMBL" id="KAI1617183.1"/>
    </source>
</evidence>
<sequence>MPQFLFVNKDADSASLTRSNSGEQSSINSHVQRGRRHKRSAHNPGRSANRTRRPSGRDKDKPDKGTEENDSPQASASSTKTASPESVSIDNNSTPESGVDGPQTSTLPSRPNKPNNLPRSAESDRAQAKTNRPQKINRVHERAPGKRSGSDEKAVVLLSSARPSDSPRDISQVTSNSIDPFGLSVVTLSPQVASLCRYFCEKFHPSVFYAESSTLSGQYTHQSAALAAIQRAMQNEVEMNAILACMAARIENVDMIPSQGTDKFMGNALVAMRRNFTALSSASKHQLLLIIFHLYAGEAYRQNWKAARVHMRAAKSMFDSWGGLDYVPDHHIRELFIIGDGNVAACVLEPCELPCSHDPGPYWTVTPTEFQLAPPQDLSHIAPALQDILTDGYLPDELIEAILETVECTWVLTHAQTASPEVKKHAARWLLWRNSAIRWRLLAMKYPDATHDAIRIALLMWILTSMVLLGLKRIGNLIAPKLMLALKVGRWPYEWQGLFELKMWVLTIGAMCSVIDSDEERWFVEQIFEIGLADNIRRFRETSPDMETVDVLTRFQERFFYYEPIQRPRLERLAQLIHGSRDFGSSSASMGTRSSFSDVGRKSRSPT</sequence>
<feature type="compositionally biased region" description="Basic and acidic residues" evidence="1">
    <location>
        <begin position="55"/>
        <end position="67"/>
    </location>
</feature>
<reference evidence="2" key="1">
    <citation type="journal article" date="2022" name="bioRxiv">
        <title>Deciphering the potential niche of two novel black yeast fungi from a biological soil crust based on their genomes, phenotypes, and melanin regulation.</title>
        <authorList>
            <consortium name="DOE Joint Genome Institute"/>
            <person name="Carr E.C."/>
            <person name="Barton Q."/>
            <person name="Grambo S."/>
            <person name="Sullivan M."/>
            <person name="Renfro C.M."/>
            <person name="Kuo A."/>
            <person name="Pangilinan J."/>
            <person name="Lipzen A."/>
            <person name="Keymanesh K."/>
            <person name="Savage E."/>
            <person name="Barry K."/>
            <person name="Grigoriev I.V."/>
            <person name="Riekhof W.R."/>
            <person name="Harris S.S."/>
        </authorList>
    </citation>
    <scope>NUCLEOTIDE SEQUENCE</scope>
    <source>
        <strain evidence="2">JF 03-4F</strain>
    </source>
</reference>
<feature type="compositionally biased region" description="Polar residues" evidence="1">
    <location>
        <begin position="71"/>
        <end position="118"/>
    </location>
</feature>
<dbReference type="EMBL" id="MU404351">
    <property type="protein sequence ID" value="KAI1617183.1"/>
    <property type="molecule type" value="Genomic_DNA"/>
</dbReference>
<feature type="region of interest" description="Disordered" evidence="1">
    <location>
        <begin position="582"/>
        <end position="607"/>
    </location>
</feature>
<dbReference type="AlphaFoldDB" id="A0AAN6IH07"/>
<evidence type="ECO:0000313" key="3">
    <source>
        <dbReference type="Proteomes" id="UP001203852"/>
    </source>
</evidence>
<feature type="compositionally biased region" description="Basic residues" evidence="1">
    <location>
        <begin position="32"/>
        <end position="41"/>
    </location>
</feature>
<protein>
    <recommendedName>
        <fullName evidence="4">Transcription factor domain-containing protein</fullName>
    </recommendedName>
</protein>
<dbReference type="Pfam" id="PF11951">
    <property type="entry name" value="Fungal_trans_2"/>
    <property type="match status" value="1"/>
</dbReference>
<gene>
    <name evidence="2" type="ORF">EDD36DRAFT_156611</name>
</gene>
<name>A0AAN6IH07_9EURO</name>
<feature type="compositionally biased region" description="Polar residues" evidence="1">
    <location>
        <begin position="14"/>
        <end position="31"/>
    </location>
</feature>